<keyword evidence="4" id="KW-0509">mRNA transport</keyword>
<feature type="compositionally biased region" description="Low complexity" evidence="10">
    <location>
        <begin position="160"/>
        <end position="177"/>
    </location>
</feature>
<feature type="region of interest" description="Disordered" evidence="10">
    <location>
        <begin position="207"/>
        <end position="360"/>
    </location>
</feature>
<dbReference type="InterPro" id="IPR026010">
    <property type="entry name" value="NSP1/NUP62"/>
</dbReference>
<reference evidence="12 13" key="1">
    <citation type="journal article" date="2017" name="Mol. Ecol.">
        <title>Comparative and population genomic landscape of Phellinus noxius: A hypervariable fungus causing root rot in trees.</title>
        <authorList>
            <person name="Chung C.L."/>
            <person name="Lee T.J."/>
            <person name="Akiba M."/>
            <person name="Lee H.H."/>
            <person name="Kuo T.H."/>
            <person name="Liu D."/>
            <person name="Ke H.M."/>
            <person name="Yokoi T."/>
            <person name="Roa M.B."/>
            <person name="Lu M.J."/>
            <person name="Chang Y.Y."/>
            <person name="Ann P.J."/>
            <person name="Tsai J.N."/>
            <person name="Chen C.Y."/>
            <person name="Tzean S.S."/>
            <person name="Ota Y."/>
            <person name="Hattori T."/>
            <person name="Sahashi N."/>
            <person name="Liou R.F."/>
            <person name="Kikuchi T."/>
            <person name="Tsai I.J."/>
        </authorList>
    </citation>
    <scope>NUCLEOTIDE SEQUENCE [LARGE SCALE GENOMIC DNA]</scope>
    <source>
        <strain evidence="12 13">FFPRI411160</strain>
    </source>
</reference>
<gene>
    <name evidence="12" type="ORF">PNOK_0390600</name>
</gene>
<feature type="compositionally biased region" description="Low complexity" evidence="10">
    <location>
        <begin position="221"/>
        <end position="259"/>
    </location>
</feature>
<keyword evidence="13" id="KW-1185">Reference proteome</keyword>
<dbReference type="Pfam" id="PF05064">
    <property type="entry name" value="Nsp1_C"/>
    <property type="match status" value="1"/>
</dbReference>
<feature type="domain" description="Nucleoporin NSP1-like C-terminal" evidence="11">
    <location>
        <begin position="356"/>
        <end position="451"/>
    </location>
</feature>
<dbReference type="GO" id="GO:0005543">
    <property type="term" value="F:phospholipid binding"/>
    <property type="evidence" value="ECO:0007669"/>
    <property type="project" value="TreeGrafter"/>
</dbReference>
<dbReference type="GO" id="GO:0006606">
    <property type="term" value="P:protein import into nucleus"/>
    <property type="evidence" value="ECO:0007669"/>
    <property type="project" value="TreeGrafter"/>
</dbReference>
<keyword evidence="6" id="KW-0811">Translocation</keyword>
<feature type="compositionally biased region" description="Basic and acidic residues" evidence="10">
    <location>
        <begin position="293"/>
        <end position="304"/>
    </location>
</feature>
<evidence type="ECO:0000256" key="1">
    <source>
        <dbReference type="ARBA" id="ARBA00004567"/>
    </source>
</evidence>
<dbReference type="GO" id="GO:0044613">
    <property type="term" value="C:nuclear pore central transport channel"/>
    <property type="evidence" value="ECO:0007669"/>
    <property type="project" value="TreeGrafter"/>
</dbReference>
<keyword evidence="9" id="KW-0175">Coiled coil</keyword>
<feature type="region of interest" description="Disordered" evidence="10">
    <location>
        <begin position="107"/>
        <end position="130"/>
    </location>
</feature>
<evidence type="ECO:0000256" key="4">
    <source>
        <dbReference type="ARBA" id="ARBA00022816"/>
    </source>
</evidence>
<dbReference type="Gene3D" id="1.20.5.170">
    <property type="match status" value="1"/>
</dbReference>
<proteinExistence type="inferred from homology"/>
<dbReference type="PANTHER" id="PTHR12084">
    <property type="entry name" value="NUCLEAR PORE GLYCOPROTEIN P62-RELATED"/>
    <property type="match status" value="1"/>
</dbReference>
<dbReference type="AlphaFoldDB" id="A0A286UP06"/>
<dbReference type="EMBL" id="NBII01000003">
    <property type="protein sequence ID" value="PAV21279.1"/>
    <property type="molecule type" value="Genomic_DNA"/>
</dbReference>
<protein>
    <submittedName>
        <fullName evidence="12">Nuclear pore glyco p62</fullName>
    </submittedName>
</protein>
<evidence type="ECO:0000256" key="9">
    <source>
        <dbReference type="SAM" id="Coils"/>
    </source>
</evidence>
<feature type="compositionally biased region" description="Polar residues" evidence="10">
    <location>
        <begin position="559"/>
        <end position="582"/>
    </location>
</feature>
<feature type="compositionally biased region" description="Low complexity" evidence="10">
    <location>
        <begin position="333"/>
        <end position="351"/>
    </location>
</feature>
<evidence type="ECO:0000256" key="10">
    <source>
        <dbReference type="SAM" id="MobiDB-lite"/>
    </source>
</evidence>
<dbReference type="GO" id="GO:0051028">
    <property type="term" value="P:mRNA transport"/>
    <property type="evidence" value="ECO:0007669"/>
    <property type="project" value="UniProtKB-KW"/>
</dbReference>
<feature type="coiled-coil region" evidence="9">
    <location>
        <begin position="412"/>
        <end position="446"/>
    </location>
</feature>
<keyword evidence="3" id="KW-0813">Transport</keyword>
<comment type="similarity">
    <text evidence="2">Belongs to the nucleoporin NSP1/NUP62 family.</text>
</comment>
<evidence type="ECO:0000256" key="3">
    <source>
        <dbReference type="ARBA" id="ARBA00022448"/>
    </source>
</evidence>
<evidence type="ECO:0000256" key="6">
    <source>
        <dbReference type="ARBA" id="ARBA00023010"/>
    </source>
</evidence>
<evidence type="ECO:0000256" key="8">
    <source>
        <dbReference type="ARBA" id="ARBA00023242"/>
    </source>
</evidence>
<dbReference type="InParanoid" id="A0A286UP06"/>
<evidence type="ECO:0000313" key="12">
    <source>
        <dbReference type="EMBL" id="PAV21279.1"/>
    </source>
</evidence>
<comment type="subcellular location">
    <subcellularLocation>
        <location evidence="1">Nucleus</location>
        <location evidence="1">Nuclear pore complex</location>
    </subcellularLocation>
</comment>
<dbReference type="Proteomes" id="UP000217199">
    <property type="component" value="Unassembled WGS sequence"/>
</dbReference>
<evidence type="ECO:0000313" key="13">
    <source>
        <dbReference type="Proteomes" id="UP000217199"/>
    </source>
</evidence>
<accession>A0A286UP06</accession>
<keyword evidence="8" id="KW-0539">Nucleus</keyword>
<organism evidence="12 13">
    <name type="scientific">Pyrrhoderma noxium</name>
    <dbReference type="NCBI Taxonomy" id="2282107"/>
    <lineage>
        <taxon>Eukaryota</taxon>
        <taxon>Fungi</taxon>
        <taxon>Dikarya</taxon>
        <taxon>Basidiomycota</taxon>
        <taxon>Agaricomycotina</taxon>
        <taxon>Agaricomycetes</taxon>
        <taxon>Hymenochaetales</taxon>
        <taxon>Hymenochaetaceae</taxon>
        <taxon>Pyrrhoderma</taxon>
    </lineage>
</organism>
<feature type="region of interest" description="Disordered" evidence="10">
    <location>
        <begin position="558"/>
        <end position="588"/>
    </location>
</feature>
<dbReference type="GO" id="GO:0006405">
    <property type="term" value="P:RNA export from nucleus"/>
    <property type="evidence" value="ECO:0007669"/>
    <property type="project" value="TreeGrafter"/>
</dbReference>
<name>A0A286UP06_9AGAM</name>
<evidence type="ECO:0000256" key="5">
    <source>
        <dbReference type="ARBA" id="ARBA00022927"/>
    </source>
</evidence>
<dbReference type="STRING" id="2282107.A0A286UP06"/>
<feature type="region of interest" description="Disordered" evidence="10">
    <location>
        <begin position="160"/>
        <end position="187"/>
    </location>
</feature>
<dbReference type="OrthoDB" id="344345at2759"/>
<sequence length="588" mass="58526">MSEPLKGGFAGFAGGSAFKPLGATGTTGATPNLFGSATPAANVGAPTPAAGTPNAFGGGGNLFGAKPANNALFGGGAAAGTTGTNPAPVSAFGGGGSLFGAKPAESVVNTSTPTNPPPAFGGSNLFGTKPAETAAATPAGAGATPAPAFGGGGLFGAKSAAPNPAVATPATTSTPVPGGSLFGGDKTTPAATTSAFGSAFGAKPADTANAGAPKPGLFGNTAATTANASQPTTTPAPAATGFFAKPPEASSSTPASAPAFGGGNLFGKKPDAPAGTPAATTTTTPVVPSLFGAKKDDAADKDKPATGATPSLGTGLFGAKPAENKDGEKKDNSATPSPFGATTTAAPSTTPNLSVPPPSMLRGKTIEEIVNKWSTDLETHVKEFSRLAGEIAVWDRTLIDNGNTIAALLQHVLLAEREQADIEQSLKHVEDQQKELASTLEVYEKAAGEIFDGQGSGLRALDVGPADAERDKHYTLATDLNANLDDLQRSLMQMIESVNELSESPEDAVEGTQSKGDNPLEQIAQILSSHLESLQWVDGAVREVDSKVTEVERLIKEASSGSRISGNSPFSNSVGPNGSTKSRGFGFR</sequence>
<feature type="coiled-coil region" evidence="9">
    <location>
        <begin position="477"/>
        <end position="504"/>
    </location>
</feature>
<evidence type="ECO:0000256" key="7">
    <source>
        <dbReference type="ARBA" id="ARBA00023132"/>
    </source>
</evidence>
<keyword evidence="7" id="KW-0906">Nuclear pore complex</keyword>
<evidence type="ECO:0000259" key="11">
    <source>
        <dbReference type="Pfam" id="PF05064"/>
    </source>
</evidence>
<dbReference type="GO" id="GO:0017056">
    <property type="term" value="F:structural constituent of nuclear pore"/>
    <property type="evidence" value="ECO:0007669"/>
    <property type="project" value="InterPro"/>
</dbReference>
<evidence type="ECO:0000256" key="2">
    <source>
        <dbReference type="ARBA" id="ARBA00005911"/>
    </source>
</evidence>
<feature type="compositionally biased region" description="Basic and acidic residues" evidence="10">
    <location>
        <begin position="322"/>
        <end position="332"/>
    </location>
</feature>
<dbReference type="PANTHER" id="PTHR12084:SF0">
    <property type="entry name" value="NUCLEAR PORE GLYCOPROTEIN P62"/>
    <property type="match status" value="1"/>
</dbReference>
<feature type="compositionally biased region" description="Low complexity" evidence="10">
    <location>
        <begin position="272"/>
        <end position="288"/>
    </location>
</feature>
<dbReference type="InterPro" id="IPR007758">
    <property type="entry name" value="Nucleoporin_NSP1_C"/>
</dbReference>
<comment type="caution">
    <text evidence="12">The sequence shown here is derived from an EMBL/GenBank/DDBJ whole genome shotgun (WGS) entry which is preliminary data.</text>
</comment>
<keyword evidence="5" id="KW-0653">Protein transport</keyword>